<dbReference type="InterPro" id="IPR002725">
    <property type="entry name" value="YgjP-like_metallopeptidase"/>
</dbReference>
<dbReference type="Gene3D" id="3.30.2010.10">
    <property type="entry name" value="Metalloproteases ('zincins'), catalytic domain"/>
    <property type="match status" value="1"/>
</dbReference>
<dbReference type="KEGG" id="vpy:HZI73_12505"/>
<dbReference type="PANTHER" id="PTHR30399:SF1">
    <property type="entry name" value="UTP PYROPHOSPHATASE"/>
    <property type="match status" value="1"/>
</dbReference>
<organism evidence="2 3">
    <name type="scientific">Vallitalea pronyensis</name>
    <dbReference type="NCBI Taxonomy" id="1348613"/>
    <lineage>
        <taxon>Bacteria</taxon>
        <taxon>Bacillati</taxon>
        <taxon>Bacillota</taxon>
        <taxon>Clostridia</taxon>
        <taxon>Lachnospirales</taxon>
        <taxon>Vallitaleaceae</taxon>
        <taxon>Vallitalea</taxon>
    </lineage>
</organism>
<evidence type="ECO:0000313" key="3">
    <source>
        <dbReference type="Proteomes" id="UP000683246"/>
    </source>
</evidence>
<dbReference type="PANTHER" id="PTHR30399">
    <property type="entry name" value="UNCHARACTERIZED PROTEIN YGJP"/>
    <property type="match status" value="1"/>
</dbReference>
<dbReference type="AlphaFoldDB" id="A0A8J8MJP7"/>
<dbReference type="InterPro" id="IPR053136">
    <property type="entry name" value="UTP_pyrophosphatase-like"/>
</dbReference>
<gene>
    <name evidence="2" type="ORF">HZI73_12505</name>
</gene>
<name>A0A8J8MJP7_9FIRM</name>
<feature type="domain" description="YgjP-like metallopeptidase" evidence="1">
    <location>
        <begin position="20"/>
        <end position="226"/>
    </location>
</feature>
<dbReference type="EMBL" id="CP058649">
    <property type="protein sequence ID" value="QUI23057.1"/>
    <property type="molecule type" value="Genomic_DNA"/>
</dbReference>
<evidence type="ECO:0000313" key="2">
    <source>
        <dbReference type="EMBL" id="QUI23057.1"/>
    </source>
</evidence>
<dbReference type="CDD" id="cd07344">
    <property type="entry name" value="M48_yhfN_like"/>
    <property type="match status" value="1"/>
</dbReference>
<proteinExistence type="predicted"/>
<evidence type="ECO:0000259" key="1">
    <source>
        <dbReference type="Pfam" id="PF01863"/>
    </source>
</evidence>
<dbReference type="Proteomes" id="UP000683246">
    <property type="component" value="Chromosome"/>
</dbReference>
<protein>
    <submittedName>
        <fullName evidence="2">M48 family metallopeptidase</fullName>
    </submittedName>
</protein>
<dbReference type="RefSeq" id="WP_212698558.1">
    <property type="nucleotide sequence ID" value="NZ_CP058649.1"/>
</dbReference>
<dbReference type="Pfam" id="PF01863">
    <property type="entry name" value="YgjP-like"/>
    <property type="match status" value="1"/>
</dbReference>
<accession>A0A8J8MJP7</accession>
<reference evidence="2" key="1">
    <citation type="submission" date="2020-07" db="EMBL/GenBank/DDBJ databases">
        <title>Vallitalea pronyensis genome.</title>
        <authorList>
            <person name="Postec A."/>
        </authorList>
    </citation>
    <scope>NUCLEOTIDE SEQUENCE</scope>
    <source>
        <strain evidence="2">FatNI3</strain>
    </source>
</reference>
<keyword evidence="3" id="KW-1185">Reference proteome</keyword>
<sequence length="233" mass="27527">MKLTYHDQTIDYHVQYSKRKTLAIGINQDGNIVVKAPVGIPQERIAQLVTNKAPWIIKKLDEHQKRAVPKKKYVNGELFLFQGKEYPLEITLDKAVVRAHLIFDAGFKITTPTKDLTLYRDLLEIFYRKATRMLVLERINHYKKYIQVEPNRVVIKQQKTRWGSCSSLKNLNFNWKLSMAPPYALDYVVVHEMCHLRHMNHSKDFWQLVENILPNYHQGKAWLKENAPRLNLY</sequence>